<dbReference type="AlphaFoldDB" id="A0A9X2CYP9"/>
<name>A0A9X2CYP9_9GAMM</name>
<protein>
    <submittedName>
        <fullName evidence="1">Uncharacterized protein</fullName>
    </submittedName>
</protein>
<sequence>MRTEYKIGVCVKETNQENGPGHVSALLIKQKEGKTKVYHTSFFPSMLGSIVNGITIGSIPVKGLLAQDHMQDVEEADHVLVTSIPKEQFQKAKDGQKEFSNDVQIGRRVYSVFRKANPLANLLSKVINGAGGAQSVIEKHKKEGYYPPEDYCGIHVFDDDHPKIEKIRVDNCTSSVTHVLRKAGYNNFQNPGIPTDFTSELEKHGFTKVDKEEFVKEHSNSFEL</sequence>
<reference evidence="1" key="1">
    <citation type="submission" date="2021-11" db="EMBL/GenBank/DDBJ databases">
        <title>Legionella maioricencis sp. nov., a new species isolated from hot water samples in Mallorca.</title>
        <authorList>
            <person name="Crespi S."/>
            <person name="Drasar V."/>
            <person name="Salva-Serra F."/>
            <person name="Jaen-Luchoro D."/>
            <person name="Pineiro-Iglesias B."/>
            <person name="Aliaga F."/>
            <person name="Fernandez-Juarez V."/>
            <person name="Coll G."/>
            <person name="Moore E.R.B."/>
            <person name="Bennasar-Figueras A."/>
        </authorList>
    </citation>
    <scope>NUCLEOTIDE SEQUENCE</scope>
    <source>
        <strain evidence="1">HCPI-6</strain>
    </source>
</reference>
<organism evidence="1 2">
    <name type="scientific">Legionella maioricensis</name>
    <dbReference type="NCBI Taxonomy" id="2896528"/>
    <lineage>
        <taxon>Bacteria</taxon>
        <taxon>Pseudomonadati</taxon>
        <taxon>Pseudomonadota</taxon>
        <taxon>Gammaproteobacteria</taxon>
        <taxon>Legionellales</taxon>
        <taxon>Legionellaceae</taxon>
        <taxon>Legionella</taxon>
    </lineage>
</organism>
<evidence type="ECO:0000313" key="1">
    <source>
        <dbReference type="EMBL" id="MCL9683349.1"/>
    </source>
</evidence>
<accession>A0A9X2CYP9</accession>
<keyword evidence="2" id="KW-1185">Reference proteome</keyword>
<evidence type="ECO:0000313" key="2">
    <source>
        <dbReference type="Proteomes" id="UP001139721"/>
    </source>
</evidence>
<comment type="caution">
    <text evidence="1">The sequence shown here is derived from an EMBL/GenBank/DDBJ whole genome shotgun (WGS) entry which is preliminary data.</text>
</comment>
<dbReference type="RefSeq" id="WP_250419348.1">
    <property type="nucleotide sequence ID" value="NZ_JAJKBJ010000003.1"/>
</dbReference>
<gene>
    <name evidence="1" type="ORF">LOX96_04530</name>
</gene>
<dbReference type="EMBL" id="JAJKBJ010000003">
    <property type="protein sequence ID" value="MCL9683349.1"/>
    <property type="molecule type" value="Genomic_DNA"/>
</dbReference>
<proteinExistence type="predicted"/>
<dbReference type="Proteomes" id="UP001139721">
    <property type="component" value="Unassembled WGS sequence"/>
</dbReference>